<dbReference type="PANTHER" id="PTHR11647">
    <property type="entry name" value="HYDRANTOINASE/DIHYDROPYRIMIDINASE FAMILY MEMBER"/>
    <property type="match status" value="1"/>
</dbReference>
<protein>
    <submittedName>
        <fullName evidence="2">D-aminoacylase</fullName>
    </submittedName>
</protein>
<feature type="domain" description="Amidohydrolase 3" evidence="1">
    <location>
        <begin position="361"/>
        <end position="513"/>
    </location>
</feature>
<dbReference type="InterPro" id="IPR023100">
    <property type="entry name" value="D-aminoacylase_insert_dom_sf"/>
</dbReference>
<dbReference type="InterPro" id="IPR013108">
    <property type="entry name" value="Amidohydro_3"/>
</dbReference>
<dbReference type="AlphaFoldDB" id="A0A849AUS7"/>
<evidence type="ECO:0000313" key="3">
    <source>
        <dbReference type="Proteomes" id="UP000549517"/>
    </source>
</evidence>
<proteinExistence type="predicted"/>
<dbReference type="InterPro" id="IPR050378">
    <property type="entry name" value="Metallo-dep_Hydrolases_sf"/>
</dbReference>
<sequence>MAQSTVLSGATVYDGTGSAGQPLDLLITGDRIAAISPPGRFRGMTHSARTIDVTGLSIAPGFIDVHSHSDSSPLIDLDDTSKILQGVTTEVNGNCGFGLAPINPAFADDFTTLALRIFPPLDFDWRSLDELHERAAATGFITNFAFLAGHNTLRVAAMGSDERAPTPAEMTVMKDQLYRALESGAAGLTTGLIYPPGIFSTTEEITELASIMPATAVYASHMRNESSRVRESIEETVSVASHAGVRCHVSHLKVAGRHLWGQMGEIIETLDSHRATGLSVTHDVYPYTASSTMLTAVLPPWAHDGGAPALLQRLASPSERARMAQDIAEPSGSFESHVRSTGWENIVIASTASHRYEGLSLAALGAQHDRHPLDAVADLLIDEQLKATMIIHGIGEEDVQTALRSPYTAIGSDGLPVGTGGKPHPRGYGTFARMLDVYVRREKLMGIEEAIRRMTSLAADIFSLPDRGRIAAGSSADLVIFDAEGLNDHATFDDPMRSPSGIHAVWVGGEQVVKDGAYLGRRNGTLLSARH</sequence>
<name>A0A849AUS7_9MICO</name>
<dbReference type="PANTHER" id="PTHR11647:SF1">
    <property type="entry name" value="COLLAPSIN RESPONSE MEDIATOR PROTEIN"/>
    <property type="match status" value="1"/>
</dbReference>
<dbReference type="GO" id="GO:0016811">
    <property type="term" value="F:hydrolase activity, acting on carbon-nitrogen (but not peptide) bonds, in linear amides"/>
    <property type="evidence" value="ECO:0007669"/>
    <property type="project" value="InterPro"/>
</dbReference>
<dbReference type="SUPFAM" id="SSF51556">
    <property type="entry name" value="Metallo-dependent hydrolases"/>
    <property type="match status" value="1"/>
</dbReference>
<accession>A0A849AUS7</accession>
<dbReference type="SUPFAM" id="SSF51338">
    <property type="entry name" value="Composite domain of metallo-dependent hydrolases"/>
    <property type="match status" value="1"/>
</dbReference>
<dbReference type="Gene3D" id="3.20.20.140">
    <property type="entry name" value="Metal-dependent hydrolases"/>
    <property type="match status" value="1"/>
</dbReference>
<gene>
    <name evidence="2" type="ORF">HLA91_10700</name>
</gene>
<evidence type="ECO:0000313" key="2">
    <source>
        <dbReference type="EMBL" id="NNG79831.1"/>
    </source>
</evidence>
<evidence type="ECO:0000259" key="1">
    <source>
        <dbReference type="Pfam" id="PF07969"/>
    </source>
</evidence>
<dbReference type="Gene3D" id="2.30.40.10">
    <property type="entry name" value="Urease, subunit C, domain 1"/>
    <property type="match status" value="1"/>
</dbReference>
<dbReference type="CDD" id="cd01297">
    <property type="entry name" value="D-aminoacylase"/>
    <property type="match status" value="1"/>
</dbReference>
<reference evidence="2 3" key="1">
    <citation type="submission" date="2020-05" db="EMBL/GenBank/DDBJ databases">
        <title>MicrobeNet Type strains.</title>
        <authorList>
            <person name="Nicholson A.C."/>
        </authorList>
    </citation>
    <scope>NUCLEOTIDE SEQUENCE [LARGE SCALE GENOMIC DNA]</scope>
    <source>
        <strain evidence="2 3">CCUG 46604</strain>
    </source>
</reference>
<comment type="caution">
    <text evidence="2">The sequence shown here is derived from an EMBL/GenBank/DDBJ whole genome shotgun (WGS) entry which is preliminary data.</text>
</comment>
<feature type="domain" description="Amidohydrolase 3" evidence="1">
    <location>
        <begin position="49"/>
        <end position="178"/>
    </location>
</feature>
<dbReference type="InterPro" id="IPR011059">
    <property type="entry name" value="Metal-dep_hydrolase_composite"/>
</dbReference>
<dbReference type="Proteomes" id="UP000549517">
    <property type="component" value="Unassembled WGS sequence"/>
</dbReference>
<organism evidence="2 3">
    <name type="scientific">Brevibacterium luteolum</name>
    <dbReference type="NCBI Taxonomy" id="199591"/>
    <lineage>
        <taxon>Bacteria</taxon>
        <taxon>Bacillati</taxon>
        <taxon>Actinomycetota</taxon>
        <taxon>Actinomycetes</taxon>
        <taxon>Micrococcales</taxon>
        <taxon>Brevibacteriaceae</taxon>
        <taxon>Brevibacterium</taxon>
    </lineage>
</organism>
<dbReference type="RefSeq" id="WP_170274656.1">
    <property type="nucleotide sequence ID" value="NZ_BAAAKH010000005.1"/>
</dbReference>
<dbReference type="EMBL" id="JABEMC010000007">
    <property type="protein sequence ID" value="NNG79831.1"/>
    <property type="molecule type" value="Genomic_DNA"/>
</dbReference>
<dbReference type="Pfam" id="PF07969">
    <property type="entry name" value="Amidohydro_3"/>
    <property type="match status" value="2"/>
</dbReference>
<dbReference type="Gene3D" id="3.30.1490.130">
    <property type="entry name" value="D-aminoacylase. Domain 3"/>
    <property type="match status" value="1"/>
</dbReference>
<dbReference type="InterPro" id="IPR032466">
    <property type="entry name" value="Metal_Hydrolase"/>
</dbReference>